<reference evidence="1 2" key="1">
    <citation type="submission" date="2018-06" db="EMBL/GenBank/DDBJ databases">
        <authorList>
            <consortium name="Pathogen Informatics"/>
            <person name="Doyle S."/>
        </authorList>
    </citation>
    <scope>NUCLEOTIDE SEQUENCE [LARGE SCALE GENOMIC DNA]</scope>
    <source>
        <strain evidence="1 2">NCTC11370</strain>
    </source>
</reference>
<dbReference type="AlphaFoldDB" id="A0A377GCE2"/>
<dbReference type="Proteomes" id="UP000254554">
    <property type="component" value="Unassembled WGS sequence"/>
</dbReference>
<proteinExistence type="predicted"/>
<protein>
    <submittedName>
        <fullName evidence="1">Uncharacterized protein</fullName>
    </submittedName>
</protein>
<organism evidence="1 2">
    <name type="scientific">Fluoribacter dumoffii</name>
    <dbReference type="NCBI Taxonomy" id="463"/>
    <lineage>
        <taxon>Bacteria</taxon>
        <taxon>Pseudomonadati</taxon>
        <taxon>Pseudomonadota</taxon>
        <taxon>Gammaproteobacteria</taxon>
        <taxon>Legionellales</taxon>
        <taxon>Legionellaceae</taxon>
        <taxon>Fluoribacter</taxon>
    </lineage>
</organism>
<keyword evidence="2" id="KW-1185">Reference proteome</keyword>
<evidence type="ECO:0000313" key="1">
    <source>
        <dbReference type="EMBL" id="STO22505.1"/>
    </source>
</evidence>
<dbReference type="OrthoDB" id="5653670at2"/>
<sequence>MDAIQLIPNVSFKRTFQNPQRFFFKPSDSAEAVYPLLVSYLEWLRKINAALNQFDVMHLNEQKKRKFNFLCKTNFLFYLLATKQFNVIEKWFKTSSFDNLILLRGLTAKENHKTCPKKKNSLPIVKWDGTKSDKNTRKLSFGPYLPYGCPEKLAGLRQIVKAVHRKNNLETLIKRALFSGATRNPSALKNSMLPHYLKNRIQTAKTLKFFSLAAPHPLEGLKKSDILHLYPQLTPELKEGGTEDMITWMETREGEVNPNEQEGKSSDFHAGGSLLENMDAPLNGFSRTQPQADIKESPLMRQQLTFFSTYYPVKEETVRQFYFAETNKTGFEI</sequence>
<evidence type="ECO:0000313" key="2">
    <source>
        <dbReference type="Proteomes" id="UP000254554"/>
    </source>
</evidence>
<dbReference type="EMBL" id="UGGT01000001">
    <property type="protein sequence ID" value="STO22505.1"/>
    <property type="molecule type" value="Genomic_DNA"/>
</dbReference>
<gene>
    <name evidence="1" type="ORF">NCTC11370_02597</name>
</gene>
<name>A0A377GCE2_9GAMM</name>
<accession>A0A377GCE2</accession>